<dbReference type="GO" id="GO:0016787">
    <property type="term" value="F:hydrolase activity"/>
    <property type="evidence" value="ECO:0007669"/>
    <property type="project" value="UniProtKB-KW"/>
</dbReference>
<feature type="compositionally biased region" description="Polar residues" evidence="2">
    <location>
        <begin position="170"/>
        <end position="180"/>
    </location>
</feature>
<name>A0A423VIZ7_9PEZI</name>
<feature type="region of interest" description="Disordered" evidence="2">
    <location>
        <begin position="141"/>
        <end position="250"/>
    </location>
</feature>
<feature type="compositionally biased region" description="Acidic residues" evidence="2">
    <location>
        <begin position="22"/>
        <end position="40"/>
    </location>
</feature>
<dbReference type="Proteomes" id="UP000285146">
    <property type="component" value="Unassembled WGS sequence"/>
</dbReference>
<dbReference type="InterPro" id="IPR013094">
    <property type="entry name" value="AB_hydrolase_3"/>
</dbReference>
<protein>
    <recommendedName>
        <fullName evidence="3">Alpha/beta hydrolase fold-3 domain-containing protein</fullName>
    </recommendedName>
</protein>
<dbReference type="EMBL" id="LKEB01000094">
    <property type="protein sequence ID" value="ROV90957.1"/>
    <property type="molecule type" value="Genomic_DNA"/>
</dbReference>
<dbReference type="Gene3D" id="3.40.50.1820">
    <property type="entry name" value="alpha/beta hydrolase"/>
    <property type="match status" value="1"/>
</dbReference>
<feature type="compositionally biased region" description="Gly residues" evidence="2">
    <location>
        <begin position="555"/>
        <end position="569"/>
    </location>
</feature>
<gene>
    <name evidence="4" type="ORF">VPNG_10085</name>
</gene>
<evidence type="ECO:0000313" key="5">
    <source>
        <dbReference type="Proteomes" id="UP000285146"/>
    </source>
</evidence>
<proteinExistence type="predicted"/>
<dbReference type="PANTHER" id="PTHR48081">
    <property type="entry name" value="AB HYDROLASE SUPERFAMILY PROTEIN C4A8.06C"/>
    <property type="match status" value="1"/>
</dbReference>
<feature type="compositionally biased region" description="Low complexity" evidence="2">
    <location>
        <begin position="213"/>
        <end position="240"/>
    </location>
</feature>
<keyword evidence="1" id="KW-0378">Hydrolase</keyword>
<feature type="compositionally biased region" description="Basic and acidic residues" evidence="2">
    <location>
        <begin position="59"/>
        <end position="72"/>
    </location>
</feature>
<dbReference type="SUPFAM" id="SSF53474">
    <property type="entry name" value="alpha/beta-Hydrolases"/>
    <property type="match status" value="1"/>
</dbReference>
<evidence type="ECO:0000256" key="2">
    <source>
        <dbReference type="SAM" id="MobiDB-lite"/>
    </source>
</evidence>
<sequence>MVSRGIHHCTSPLDDYKTDNTVDNDDYDDTDDTDDTDNTDDTDHNMAEQAIAPLAEQPDPEREALDAAKEPSTDVYHNPLEQSSRWALATRAYAYRAGAAIAFSMGNMTSPIVPSPHKTVYLDSTLSKQYSGKAKIKTEVWSPDRPRPLSRKSSRESIRSVKNKLKKSGSAESVNGNGDASNAGGLRPTLSRFSSKGSLVEADSVKKSRRPSLSRISSRMSSRMSFKSSNSLKSRSMISLPTTPAAPIENPMDKVPSTLNPQPDPQARRPAVINFHGGGFCLGQGTDDGRWAMAVMQALGAVVFSVEYRLAPTYPFPTPVEDCADAILQIWRRADEFWIDPDRIILSGFSAGGTLALASWTLLQDHKKFGYDVEPALVKSMEKLSLSTGQQGGPVPKASDASVPQPVGLMLFYPLLDWTMSRPKKRLTCVKPELTLPRSLTDIFDASYIYPPDVLKAQLDNPLLSPGLMPDHLIDKLPPVQLCLCEYDMLLAEGKRFAERLRSRHKEVGVRVVSEAKHAWDKPLPFNPPDSLGVEYGEAVRAMANWLGEVRDDGYGSGTGSGSGSGSGSGKEYRSWRAQSTGNLTDETLHEDQAY</sequence>
<feature type="compositionally biased region" description="Polar residues" evidence="2">
    <location>
        <begin position="577"/>
        <end position="586"/>
    </location>
</feature>
<dbReference type="InParanoid" id="A0A423VIZ7"/>
<evidence type="ECO:0000256" key="1">
    <source>
        <dbReference type="ARBA" id="ARBA00022801"/>
    </source>
</evidence>
<organism evidence="4 5">
    <name type="scientific">Cytospora leucostoma</name>
    <dbReference type="NCBI Taxonomy" id="1230097"/>
    <lineage>
        <taxon>Eukaryota</taxon>
        <taxon>Fungi</taxon>
        <taxon>Dikarya</taxon>
        <taxon>Ascomycota</taxon>
        <taxon>Pezizomycotina</taxon>
        <taxon>Sordariomycetes</taxon>
        <taxon>Sordariomycetidae</taxon>
        <taxon>Diaporthales</taxon>
        <taxon>Cytosporaceae</taxon>
        <taxon>Cytospora</taxon>
    </lineage>
</organism>
<dbReference type="InterPro" id="IPR029058">
    <property type="entry name" value="AB_hydrolase_fold"/>
</dbReference>
<feature type="region of interest" description="Disordered" evidence="2">
    <location>
        <begin position="554"/>
        <end position="595"/>
    </location>
</feature>
<feature type="compositionally biased region" description="Basic and acidic residues" evidence="2">
    <location>
        <begin position="141"/>
        <end position="159"/>
    </location>
</feature>
<evidence type="ECO:0000313" key="4">
    <source>
        <dbReference type="EMBL" id="ROV90957.1"/>
    </source>
</evidence>
<reference evidence="4 5" key="1">
    <citation type="submission" date="2015-09" db="EMBL/GenBank/DDBJ databases">
        <title>Host preference determinants of Valsa canker pathogens revealed by comparative genomics.</title>
        <authorList>
            <person name="Yin Z."/>
            <person name="Huang L."/>
        </authorList>
    </citation>
    <scope>NUCLEOTIDE SEQUENCE [LARGE SCALE GENOMIC DNA]</scope>
    <source>
        <strain evidence="4 5">SXYLt</strain>
    </source>
</reference>
<dbReference type="Pfam" id="PF07859">
    <property type="entry name" value="Abhydrolase_3"/>
    <property type="match status" value="1"/>
</dbReference>
<dbReference type="STRING" id="1230097.A0A423VIZ7"/>
<feature type="region of interest" description="Disordered" evidence="2">
    <location>
        <begin position="1"/>
        <end position="76"/>
    </location>
</feature>
<dbReference type="AlphaFoldDB" id="A0A423VIZ7"/>
<comment type="caution">
    <text evidence="4">The sequence shown here is derived from an EMBL/GenBank/DDBJ whole genome shotgun (WGS) entry which is preliminary data.</text>
</comment>
<evidence type="ECO:0000259" key="3">
    <source>
        <dbReference type="Pfam" id="PF07859"/>
    </source>
</evidence>
<dbReference type="OrthoDB" id="433474at2759"/>
<feature type="domain" description="Alpha/beta hydrolase fold-3" evidence="3">
    <location>
        <begin position="272"/>
        <end position="520"/>
    </location>
</feature>
<keyword evidence="5" id="KW-1185">Reference proteome</keyword>
<dbReference type="InterPro" id="IPR050300">
    <property type="entry name" value="GDXG_lipolytic_enzyme"/>
</dbReference>
<accession>A0A423VIZ7</accession>